<feature type="transmembrane region" description="Helical" evidence="1">
    <location>
        <begin position="71"/>
        <end position="89"/>
    </location>
</feature>
<sequence length="138" mass="15443">MTTPNDLLKHTNIDELVRPAPIDPELPQPAIEGAKGEPFRLPYNTTDPFQSQHYAADMAAGLSNPQIKKPVIVAAWLFLAVPAIAYWLFHVFQFFNTGHWRTIDTIAEFAGVAGAFVVLTAFCGLWPYVLLRRHAGRR</sequence>
<name>A0A9X3YJJ5_9GAMM</name>
<reference evidence="2" key="1">
    <citation type="submission" date="2023-02" db="EMBL/GenBank/DDBJ databases">
        <title>Tahibacter soli sp. nov. isolated from soil.</title>
        <authorList>
            <person name="Baek J.H."/>
            <person name="Lee J.K."/>
            <person name="Choi D.G."/>
            <person name="Jeon C.O."/>
        </authorList>
    </citation>
    <scope>NUCLEOTIDE SEQUENCE</scope>
    <source>
        <strain evidence="2">BL</strain>
    </source>
</reference>
<dbReference type="RefSeq" id="WP_263544930.1">
    <property type="nucleotide sequence ID" value="NZ_JAOVZO020000014.1"/>
</dbReference>
<dbReference type="Proteomes" id="UP001139971">
    <property type="component" value="Unassembled WGS sequence"/>
</dbReference>
<keyword evidence="3" id="KW-1185">Reference proteome</keyword>
<evidence type="ECO:0000313" key="2">
    <source>
        <dbReference type="EMBL" id="MDC8012737.1"/>
    </source>
</evidence>
<keyword evidence="1" id="KW-0472">Membrane</keyword>
<keyword evidence="1" id="KW-1133">Transmembrane helix</keyword>
<comment type="caution">
    <text evidence="2">The sequence shown here is derived from an EMBL/GenBank/DDBJ whole genome shotgun (WGS) entry which is preliminary data.</text>
</comment>
<accession>A0A9X3YJJ5</accession>
<keyword evidence="1" id="KW-0812">Transmembrane</keyword>
<gene>
    <name evidence="2" type="ORF">OD750_009280</name>
</gene>
<dbReference type="EMBL" id="JAOVZO020000014">
    <property type="protein sequence ID" value="MDC8012737.1"/>
    <property type="molecule type" value="Genomic_DNA"/>
</dbReference>
<dbReference type="AlphaFoldDB" id="A0A9X3YJJ5"/>
<organism evidence="2 3">
    <name type="scientific">Tahibacter soli</name>
    <dbReference type="NCBI Taxonomy" id="2983605"/>
    <lineage>
        <taxon>Bacteria</taxon>
        <taxon>Pseudomonadati</taxon>
        <taxon>Pseudomonadota</taxon>
        <taxon>Gammaproteobacteria</taxon>
        <taxon>Lysobacterales</taxon>
        <taxon>Rhodanobacteraceae</taxon>
        <taxon>Tahibacter</taxon>
    </lineage>
</organism>
<evidence type="ECO:0000256" key="1">
    <source>
        <dbReference type="SAM" id="Phobius"/>
    </source>
</evidence>
<proteinExistence type="predicted"/>
<evidence type="ECO:0000313" key="3">
    <source>
        <dbReference type="Proteomes" id="UP001139971"/>
    </source>
</evidence>
<feature type="transmembrane region" description="Helical" evidence="1">
    <location>
        <begin position="109"/>
        <end position="131"/>
    </location>
</feature>
<protein>
    <submittedName>
        <fullName evidence="2">Tetraspanin family protein</fullName>
    </submittedName>
</protein>